<evidence type="ECO:0000256" key="1">
    <source>
        <dbReference type="SAM" id="Coils"/>
    </source>
</evidence>
<evidence type="ECO:0000313" key="4">
    <source>
        <dbReference type="Proteomes" id="UP000188879"/>
    </source>
</evidence>
<sequence>MKRPGLSRNALKSLDVDQSAAGAPPDRRAKDIAELITVDEEAMRTIAKVFAGTSLPKDPRKVRSLLKLRGEVNEAWSQARNAFVQIGRALNDLDSELTRDERDRLRLGFQQLFPFSETVASQFRQIALAVDEGRLPLEVLPGSYGTAYQLALLKPAELEEAQLRGLLRADVTRNAVIQFRREVLAVARHRPAGLDRNRLLAELRRIEADRRRLVEQLARLRVRRRQISAILSGEEG</sequence>
<evidence type="ECO:0000313" key="3">
    <source>
        <dbReference type="EMBL" id="ONG56371.1"/>
    </source>
</evidence>
<keyword evidence="1" id="KW-0175">Coiled coil</keyword>
<protein>
    <submittedName>
        <fullName evidence="3">Uncharacterized protein</fullName>
    </submittedName>
</protein>
<accession>A0A1V2H7T8</accession>
<dbReference type="EMBL" id="MLCO01000044">
    <property type="protein sequence ID" value="ONG56371.1"/>
    <property type="molecule type" value="Genomic_DNA"/>
</dbReference>
<dbReference type="OrthoDB" id="7266764at2"/>
<reference evidence="3 4" key="1">
    <citation type="submission" date="2016-10" db="EMBL/GenBank/DDBJ databases">
        <title>Draft Genome sequence of Roseomonas sp. strain M3.</title>
        <authorList>
            <person name="Subhash Y."/>
            <person name="Lee S."/>
        </authorList>
    </citation>
    <scope>NUCLEOTIDE SEQUENCE [LARGE SCALE GENOMIC DNA]</scope>
    <source>
        <strain evidence="3 4">M3</strain>
    </source>
</reference>
<keyword evidence="4" id="KW-1185">Reference proteome</keyword>
<proteinExistence type="predicted"/>
<gene>
    <name evidence="3" type="ORF">BKE38_06035</name>
</gene>
<evidence type="ECO:0000256" key="2">
    <source>
        <dbReference type="SAM" id="MobiDB-lite"/>
    </source>
</evidence>
<name>A0A1V2H7T8_9PROT</name>
<dbReference type="AlphaFoldDB" id="A0A1V2H7T8"/>
<organism evidence="3 4">
    <name type="scientific">Teichococcus deserti</name>
    <dbReference type="NCBI Taxonomy" id="1817963"/>
    <lineage>
        <taxon>Bacteria</taxon>
        <taxon>Pseudomonadati</taxon>
        <taxon>Pseudomonadota</taxon>
        <taxon>Alphaproteobacteria</taxon>
        <taxon>Acetobacterales</taxon>
        <taxon>Roseomonadaceae</taxon>
        <taxon>Roseomonas</taxon>
    </lineage>
</organism>
<dbReference type="Proteomes" id="UP000188879">
    <property type="component" value="Unassembled WGS sequence"/>
</dbReference>
<dbReference type="RefSeq" id="WP_076956478.1">
    <property type="nucleotide sequence ID" value="NZ_MLCO01000044.1"/>
</dbReference>
<feature type="coiled-coil region" evidence="1">
    <location>
        <begin position="196"/>
        <end position="223"/>
    </location>
</feature>
<feature type="region of interest" description="Disordered" evidence="2">
    <location>
        <begin position="1"/>
        <end position="28"/>
    </location>
</feature>
<comment type="caution">
    <text evidence="3">The sequence shown here is derived from an EMBL/GenBank/DDBJ whole genome shotgun (WGS) entry which is preliminary data.</text>
</comment>